<evidence type="ECO:0000313" key="2">
    <source>
        <dbReference type="EMBL" id="KAE8356853.1"/>
    </source>
</evidence>
<dbReference type="Pfam" id="PF20248">
    <property type="entry name" value="DUF6603"/>
    <property type="match status" value="1"/>
</dbReference>
<gene>
    <name evidence="2" type="ORF">BDV28DRAFT_41599</name>
</gene>
<dbReference type="OrthoDB" id="5352492at2759"/>
<feature type="domain" description="DUF6603" evidence="1">
    <location>
        <begin position="661"/>
        <end position="1146"/>
    </location>
</feature>
<dbReference type="EMBL" id="ML739034">
    <property type="protein sequence ID" value="KAE8356853.1"/>
    <property type="molecule type" value="Genomic_DNA"/>
</dbReference>
<organism evidence="2 3">
    <name type="scientific">Aspergillus coremiiformis</name>
    <dbReference type="NCBI Taxonomy" id="138285"/>
    <lineage>
        <taxon>Eukaryota</taxon>
        <taxon>Fungi</taxon>
        <taxon>Dikarya</taxon>
        <taxon>Ascomycota</taxon>
        <taxon>Pezizomycotina</taxon>
        <taxon>Eurotiomycetes</taxon>
        <taxon>Eurotiomycetidae</taxon>
        <taxon>Eurotiales</taxon>
        <taxon>Aspergillaceae</taxon>
        <taxon>Aspergillus</taxon>
        <taxon>Aspergillus subgen. Circumdati</taxon>
    </lineage>
</organism>
<name>A0A5N6ZI19_9EURO</name>
<accession>A0A5N6ZI19</accession>
<evidence type="ECO:0000313" key="3">
    <source>
        <dbReference type="Proteomes" id="UP000327118"/>
    </source>
</evidence>
<keyword evidence="3" id="KW-1185">Reference proteome</keyword>
<protein>
    <recommendedName>
        <fullName evidence="1">DUF6603 domain-containing protein</fullName>
    </recommendedName>
</protein>
<dbReference type="Proteomes" id="UP000327118">
    <property type="component" value="Unassembled WGS sequence"/>
</dbReference>
<evidence type="ECO:0000259" key="1">
    <source>
        <dbReference type="Pfam" id="PF20248"/>
    </source>
</evidence>
<dbReference type="InterPro" id="IPR046538">
    <property type="entry name" value="DUF6603"/>
</dbReference>
<proteinExistence type="predicted"/>
<sequence length="1441" mass="158142">MAGEFIVESFHVSIEQSHGALHLLVERKQNQVKPTVCAAVLIEGELDKIRSMKGEPGKECELDRRPIFETFKAIEAQYDLGLDNQLRLTSILVAHCNDDRDIGIAKLLQVAAVQANASSTPIPWLRWNKDGHPETDFYTAWLGEATNQRFLGEGYLSYTESTVAITYNEKTSAQRKRQYVFARQHVTTTNCPWRVLGVNLFNNTALDTSDVDVRQVTPKGLVARNPPGTGQPGMYCVAINGMSLATRPRSVNWSSVKKVRMVPSEPQTDISGGCSIAAAIMWRPRTRTAPRASRYIVGDLTDKEEALLLDWLSRDDVELLEDVYTYNTPSESSTRTGLPIARSIKHGSLTPLASMWTLQASMENFSGALLAEFFPESVRDVVSPLLEHIVIERISVTYEYKDRKTSRFDMIGILTIGEHRFSLDFTNTGAEWTFKADMRRAANEGVQSTADNIITSLCGSDGVGLPDFFSNILVPTGEGNVMDLALKRPDASNNAALGMVLAASWTVNNLMFQFIQFRGNSPLARVKRVIVASLCKLSATPIPLLGDIPQPFDQVLFAWVQDTGAQGATGGLTLGELKQLNGVLTEMGKPSVPYKVLKKGATDQTMVLSKGLHFMVIAITTRASSEVILDYTFEHAKPGGPKESATQSDDANPGSRMVPLKKVLGPFSLRNIGLKYSTGPHGDSSILSVRLDASVMIGPIEFALVGLTLDMDFAKDGNSYSLHDLPPIDLTFEGLEAAFDKPPIQVGGILRVGKPTKEVARSYSGAMVISYMPWLFQAAGYFGEVTHGNDQFKSVFVYCILKGPLITLQFASIEGICGGFGYNSNLTFPTAKNVMNFPLIANGASNPPQEGTSALDALRSLLDTQWFFPRKDSFWVAAGLTVKAFEILSVQAVVVIQWNPYLELGIFGLATASIPGGKSALQFAYVQLGLVASINFETGVLKIEGELTPSSYILDPNCHLTGGFALYSWFDSKDSNLRGDWVFSIGGFHPSYKKPPQYPDPSRLGISWQFAKSISISGQAYFAITPKVCMGGGRLDLQLSLSPLYAYFNAFIDFLINYKPFHFIAEGGISVGVKFTLDLWLVTIKISVQIGARLYIKGPPIQGRVHVDFWVFGFDIDFGAKDANVPDPLSIDEFIDVVCQSDTPGAYAIAGLLDTGSTGEVTAGPEAHVFAVEEGLFPEEDIQSSPSREGWVITPTMFVFSISCKFAIKEVNVVTVTPGGQRSEPTSKSYNEPLHAKPMQANNIGSVLNVSIQRKGTSVKEKFTDPVWDDIEEIYSDIPDALWGAYNPSSDPSRVKNHKDLLNGTSKKTVRRMTGVRIACPGPMCSEDTTKPYNVEKYQVQALPPVNIPPMYPRPETYDGNYSRDKEQWKRVENTWNTPVEGANAAVTLVNLWTEVLASKMGWDEDRLKAGQQGQLSGAKPERLLADIPRYYLWAPGISKG</sequence>
<reference evidence="3" key="1">
    <citation type="submission" date="2019-04" db="EMBL/GenBank/DDBJ databases">
        <title>Friends and foes A comparative genomics studyof 23 Aspergillus species from section Flavi.</title>
        <authorList>
            <consortium name="DOE Joint Genome Institute"/>
            <person name="Kjaerbolling I."/>
            <person name="Vesth T."/>
            <person name="Frisvad J.C."/>
            <person name="Nybo J.L."/>
            <person name="Theobald S."/>
            <person name="Kildgaard S."/>
            <person name="Isbrandt T."/>
            <person name="Kuo A."/>
            <person name="Sato A."/>
            <person name="Lyhne E.K."/>
            <person name="Kogle M.E."/>
            <person name="Wiebenga A."/>
            <person name="Kun R.S."/>
            <person name="Lubbers R.J."/>
            <person name="Makela M.R."/>
            <person name="Barry K."/>
            <person name="Chovatia M."/>
            <person name="Clum A."/>
            <person name="Daum C."/>
            <person name="Haridas S."/>
            <person name="He G."/>
            <person name="LaButti K."/>
            <person name="Lipzen A."/>
            <person name="Mondo S."/>
            <person name="Riley R."/>
            <person name="Salamov A."/>
            <person name="Simmons B.A."/>
            <person name="Magnuson J.K."/>
            <person name="Henrissat B."/>
            <person name="Mortensen U.H."/>
            <person name="Larsen T.O."/>
            <person name="Devries R.P."/>
            <person name="Grigoriev I.V."/>
            <person name="Machida M."/>
            <person name="Baker S.E."/>
            <person name="Andersen M.R."/>
        </authorList>
    </citation>
    <scope>NUCLEOTIDE SEQUENCE [LARGE SCALE GENOMIC DNA]</scope>
    <source>
        <strain evidence="3">CBS 553.77</strain>
    </source>
</reference>